<accession>A0ABQ9T2K2</accession>
<dbReference type="GeneID" id="85371676"/>
<dbReference type="RefSeq" id="XP_060355105.1">
    <property type="nucleotide sequence ID" value="XM_060487777.1"/>
</dbReference>
<comment type="caution">
    <text evidence="1">The sequence shown here is derived from an EMBL/GenBank/DDBJ whole genome shotgun (WGS) entry which is preliminary data.</text>
</comment>
<name>A0ABQ9T2K2_9PEZI</name>
<reference evidence="1 2" key="1">
    <citation type="submission" date="2016-10" db="EMBL/GenBank/DDBJ databases">
        <title>The genome sequence of Colletotrichum fioriniae PJ7.</title>
        <authorList>
            <person name="Baroncelli R."/>
        </authorList>
    </citation>
    <scope>NUCLEOTIDE SEQUENCE [LARGE SCALE GENOMIC DNA]</scope>
    <source>
        <strain evidence="1 2">IMI 384185</strain>
    </source>
</reference>
<dbReference type="EMBL" id="MOPA01000002">
    <property type="protein sequence ID" value="KAK1545988.1"/>
    <property type="molecule type" value="Genomic_DNA"/>
</dbReference>
<gene>
    <name evidence="1" type="ORF">CPAR01_03490</name>
</gene>
<dbReference type="Proteomes" id="UP001241169">
    <property type="component" value="Unassembled WGS sequence"/>
</dbReference>
<evidence type="ECO:0000313" key="2">
    <source>
        <dbReference type="Proteomes" id="UP001241169"/>
    </source>
</evidence>
<proteinExistence type="predicted"/>
<sequence length="126" mass="14714">MSTLATPADFMQICTYAFFDQYLWSIQAFHRDQAASTYSNTPEIIFEFLAQIPDMMESSRQYMAMYRNMGGHRLDKRSFELFQAVLEALIHVMQFFLNSRLSRLPSDFQILINNDLSQAGYDLLTN</sequence>
<organism evidence="1 2">
    <name type="scientific">Colletotrichum paranaense</name>
    <dbReference type="NCBI Taxonomy" id="1914294"/>
    <lineage>
        <taxon>Eukaryota</taxon>
        <taxon>Fungi</taxon>
        <taxon>Dikarya</taxon>
        <taxon>Ascomycota</taxon>
        <taxon>Pezizomycotina</taxon>
        <taxon>Sordariomycetes</taxon>
        <taxon>Hypocreomycetidae</taxon>
        <taxon>Glomerellales</taxon>
        <taxon>Glomerellaceae</taxon>
        <taxon>Colletotrichum</taxon>
        <taxon>Colletotrichum acutatum species complex</taxon>
    </lineage>
</organism>
<evidence type="ECO:0000313" key="1">
    <source>
        <dbReference type="EMBL" id="KAK1545988.1"/>
    </source>
</evidence>
<protein>
    <submittedName>
        <fullName evidence="1">Uncharacterized protein</fullName>
    </submittedName>
</protein>
<keyword evidence="2" id="KW-1185">Reference proteome</keyword>